<feature type="non-terminal residue" evidence="3">
    <location>
        <position position="1"/>
    </location>
</feature>
<dbReference type="Proteomes" id="UP001476798">
    <property type="component" value="Unassembled WGS sequence"/>
</dbReference>
<feature type="compositionally biased region" description="Low complexity" evidence="1">
    <location>
        <begin position="118"/>
        <end position="138"/>
    </location>
</feature>
<dbReference type="Gene3D" id="2.60.40.10">
    <property type="entry name" value="Immunoglobulins"/>
    <property type="match status" value="1"/>
</dbReference>
<sequence length="355" mass="38341">KPFTPAPPSFLVPPQHAPKNRTRARQSFSRIKIPQATLAPTTAAKQIFLPTHGPKQSVINKQPIGSGTIRSPNQTRARTSIAEVPHSPVSSSVSTGGRNATVTRNRVASHSSNPGVQTFSPSKTATSPATSSHSSNTPDVQRPPVSGNKTPNLVGKTSDHDKPMDLKQGDKESTLKSFLLVTPKPKPKQRQQTTTVVPAVNSTRLDLNENSSIFSSLPASEVDIMGKKRFIAPHVIYKTDKKPDEPCSITSSLAYFSDEEGGDVNVTGPPRTPPSNLTVVTVEGCPSFVILDWEKSDNETREYEVVSTTTGPNGQKVSVLTTNQTHTTVENLTPDSRYAAEISCLFYIHVPFSQV</sequence>
<dbReference type="CDD" id="cd00063">
    <property type="entry name" value="FN3"/>
    <property type="match status" value="1"/>
</dbReference>
<dbReference type="InterPro" id="IPR003961">
    <property type="entry name" value="FN3_dom"/>
</dbReference>
<dbReference type="SUPFAM" id="SSF49265">
    <property type="entry name" value="Fibronectin type III"/>
    <property type="match status" value="1"/>
</dbReference>
<dbReference type="InterPro" id="IPR013783">
    <property type="entry name" value="Ig-like_fold"/>
</dbReference>
<evidence type="ECO:0000313" key="4">
    <source>
        <dbReference type="Proteomes" id="UP001476798"/>
    </source>
</evidence>
<evidence type="ECO:0000313" key="3">
    <source>
        <dbReference type="EMBL" id="MEQ2162147.1"/>
    </source>
</evidence>
<dbReference type="PROSITE" id="PS50853">
    <property type="entry name" value="FN3"/>
    <property type="match status" value="1"/>
</dbReference>
<feature type="compositionally biased region" description="Pro residues" evidence="1">
    <location>
        <begin position="1"/>
        <end position="11"/>
    </location>
</feature>
<accession>A0ABV0MVP0</accession>
<feature type="domain" description="Fibronectin type-III" evidence="2">
    <location>
        <begin position="273"/>
        <end position="355"/>
    </location>
</feature>
<organism evidence="3 4">
    <name type="scientific">Goodea atripinnis</name>
    <dbReference type="NCBI Taxonomy" id="208336"/>
    <lineage>
        <taxon>Eukaryota</taxon>
        <taxon>Metazoa</taxon>
        <taxon>Chordata</taxon>
        <taxon>Craniata</taxon>
        <taxon>Vertebrata</taxon>
        <taxon>Euteleostomi</taxon>
        <taxon>Actinopterygii</taxon>
        <taxon>Neopterygii</taxon>
        <taxon>Teleostei</taxon>
        <taxon>Neoteleostei</taxon>
        <taxon>Acanthomorphata</taxon>
        <taxon>Ovalentaria</taxon>
        <taxon>Atherinomorphae</taxon>
        <taxon>Cyprinodontiformes</taxon>
        <taxon>Goodeidae</taxon>
        <taxon>Goodea</taxon>
    </lineage>
</organism>
<evidence type="ECO:0000256" key="1">
    <source>
        <dbReference type="SAM" id="MobiDB-lite"/>
    </source>
</evidence>
<feature type="region of interest" description="Disordered" evidence="1">
    <location>
        <begin position="1"/>
        <end position="26"/>
    </location>
</feature>
<feature type="region of interest" description="Disordered" evidence="1">
    <location>
        <begin position="53"/>
        <end position="174"/>
    </location>
</feature>
<dbReference type="EMBL" id="JAHRIO010011323">
    <property type="protein sequence ID" value="MEQ2162147.1"/>
    <property type="molecule type" value="Genomic_DNA"/>
</dbReference>
<comment type="caution">
    <text evidence="3">The sequence shown here is derived from an EMBL/GenBank/DDBJ whole genome shotgun (WGS) entry which is preliminary data.</text>
</comment>
<dbReference type="InterPro" id="IPR036116">
    <property type="entry name" value="FN3_sf"/>
</dbReference>
<proteinExistence type="predicted"/>
<reference evidence="3 4" key="1">
    <citation type="submission" date="2021-06" db="EMBL/GenBank/DDBJ databases">
        <authorList>
            <person name="Palmer J.M."/>
        </authorList>
    </citation>
    <scope>NUCLEOTIDE SEQUENCE [LARGE SCALE GENOMIC DNA]</scope>
    <source>
        <strain evidence="3 4">GA_2019</strain>
        <tissue evidence="3">Muscle</tissue>
    </source>
</reference>
<keyword evidence="4" id="KW-1185">Reference proteome</keyword>
<dbReference type="PANTHER" id="PTHR23197:SF10">
    <property type="entry name" value="TARGET OF NESH-SH3"/>
    <property type="match status" value="1"/>
</dbReference>
<gene>
    <name evidence="3" type="ORF">GOODEAATRI_016842</name>
</gene>
<feature type="compositionally biased region" description="Basic and acidic residues" evidence="1">
    <location>
        <begin position="157"/>
        <end position="174"/>
    </location>
</feature>
<feature type="compositionally biased region" description="Polar residues" evidence="1">
    <location>
        <begin position="95"/>
        <end position="117"/>
    </location>
</feature>
<name>A0ABV0MVP0_9TELE</name>
<protein>
    <recommendedName>
        <fullName evidence="2">Fibronectin type-III domain-containing protein</fullName>
    </recommendedName>
</protein>
<evidence type="ECO:0000259" key="2">
    <source>
        <dbReference type="PROSITE" id="PS50853"/>
    </source>
</evidence>
<feature type="compositionally biased region" description="Low complexity" evidence="1">
    <location>
        <begin position="84"/>
        <end position="94"/>
    </location>
</feature>
<feature type="compositionally biased region" description="Polar residues" evidence="1">
    <location>
        <begin position="57"/>
        <end position="78"/>
    </location>
</feature>
<dbReference type="PANTHER" id="PTHR23197">
    <property type="entry name" value="TARSH-RELATED FIBRONECTIN DOMAIN-CONTAINING"/>
    <property type="match status" value="1"/>
</dbReference>